<accession>A0A5C3PW33</accession>
<dbReference type="EMBL" id="ML210990">
    <property type="protein sequence ID" value="TFK92929.1"/>
    <property type="molecule type" value="Genomic_DNA"/>
</dbReference>
<organism evidence="1 2">
    <name type="scientific">Polyporus arcularius HHB13444</name>
    <dbReference type="NCBI Taxonomy" id="1314778"/>
    <lineage>
        <taxon>Eukaryota</taxon>
        <taxon>Fungi</taxon>
        <taxon>Dikarya</taxon>
        <taxon>Basidiomycota</taxon>
        <taxon>Agaricomycotina</taxon>
        <taxon>Agaricomycetes</taxon>
        <taxon>Polyporales</taxon>
        <taxon>Polyporaceae</taxon>
        <taxon>Polyporus</taxon>
    </lineage>
</organism>
<gene>
    <name evidence="1" type="ORF">K466DRAFT_562024</name>
</gene>
<sequence length="452" mass="51452">MLSHKDWFPMLRRQLTFSVESISIPTAALASECMAYITDLVYLEIYMVETLLRPHPQLSTAISRLNCLQELKIDIADRGDDTPKAAAIGPGREHAALLRTFRSPVRSVTLSIRMVEETKSFTYMRNLDPIWLLAPLSKTLQTVRITAYFAVDASTIIHRFSFVTTLALPDSNRVHYIRPFVLSFPALRSLSVTGCTYTSRLRPQDSLMLRTGRHGRLPIVARQRNKQDQVESGSWTVLEDVCGPSLELYKIGFTCQVRRVHLVLMGGGDEPTVVRDVLKDTRPTSLRVMLMVQDTMHLLERVFGHPEAAWSLTCLELKLNVDVIPFSFKAFFERVGHSIESIPLVSLTLEITCARMIVPYQLWHPEEECNDDTLLGEDSFCYTLAGMGAEDIRGHLRDFANKISSLRRATIAWGRCRVKGLHHAVTLDLDRLPQIIDRAYPKPEHSYRWNML</sequence>
<evidence type="ECO:0000313" key="2">
    <source>
        <dbReference type="Proteomes" id="UP000308197"/>
    </source>
</evidence>
<evidence type="ECO:0000313" key="1">
    <source>
        <dbReference type="EMBL" id="TFK92929.1"/>
    </source>
</evidence>
<proteinExistence type="predicted"/>
<evidence type="ECO:0008006" key="3">
    <source>
        <dbReference type="Google" id="ProtNLM"/>
    </source>
</evidence>
<dbReference type="InParanoid" id="A0A5C3PW33"/>
<name>A0A5C3PW33_9APHY</name>
<keyword evidence="2" id="KW-1185">Reference proteome</keyword>
<protein>
    <recommendedName>
        <fullName evidence="3">F-box domain-containing protein</fullName>
    </recommendedName>
</protein>
<dbReference type="Proteomes" id="UP000308197">
    <property type="component" value="Unassembled WGS sequence"/>
</dbReference>
<reference evidence="1 2" key="1">
    <citation type="journal article" date="2019" name="Nat. Ecol. Evol.">
        <title>Megaphylogeny resolves global patterns of mushroom evolution.</title>
        <authorList>
            <person name="Varga T."/>
            <person name="Krizsan K."/>
            <person name="Foldi C."/>
            <person name="Dima B."/>
            <person name="Sanchez-Garcia M."/>
            <person name="Sanchez-Ramirez S."/>
            <person name="Szollosi G.J."/>
            <person name="Szarkandi J.G."/>
            <person name="Papp V."/>
            <person name="Albert L."/>
            <person name="Andreopoulos W."/>
            <person name="Angelini C."/>
            <person name="Antonin V."/>
            <person name="Barry K.W."/>
            <person name="Bougher N.L."/>
            <person name="Buchanan P."/>
            <person name="Buyck B."/>
            <person name="Bense V."/>
            <person name="Catcheside P."/>
            <person name="Chovatia M."/>
            <person name="Cooper J."/>
            <person name="Damon W."/>
            <person name="Desjardin D."/>
            <person name="Finy P."/>
            <person name="Geml J."/>
            <person name="Haridas S."/>
            <person name="Hughes K."/>
            <person name="Justo A."/>
            <person name="Karasinski D."/>
            <person name="Kautmanova I."/>
            <person name="Kiss B."/>
            <person name="Kocsube S."/>
            <person name="Kotiranta H."/>
            <person name="LaButti K.M."/>
            <person name="Lechner B.E."/>
            <person name="Liimatainen K."/>
            <person name="Lipzen A."/>
            <person name="Lukacs Z."/>
            <person name="Mihaltcheva S."/>
            <person name="Morgado L.N."/>
            <person name="Niskanen T."/>
            <person name="Noordeloos M.E."/>
            <person name="Ohm R.A."/>
            <person name="Ortiz-Santana B."/>
            <person name="Ovrebo C."/>
            <person name="Racz N."/>
            <person name="Riley R."/>
            <person name="Savchenko A."/>
            <person name="Shiryaev A."/>
            <person name="Soop K."/>
            <person name="Spirin V."/>
            <person name="Szebenyi C."/>
            <person name="Tomsovsky M."/>
            <person name="Tulloss R.E."/>
            <person name="Uehling J."/>
            <person name="Grigoriev I.V."/>
            <person name="Vagvolgyi C."/>
            <person name="Papp T."/>
            <person name="Martin F.M."/>
            <person name="Miettinen O."/>
            <person name="Hibbett D.S."/>
            <person name="Nagy L.G."/>
        </authorList>
    </citation>
    <scope>NUCLEOTIDE SEQUENCE [LARGE SCALE GENOMIC DNA]</scope>
    <source>
        <strain evidence="1 2">HHB13444</strain>
    </source>
</reference>
<dbReference type="AlphaFoldDB" id="A0A5C3PW33"/>